<dbReference type="RefSeq" id="WP_265997442.1">
    <property type="nucleotide sequence ID" value="NZ_JAPJDN010000010.1"/>
</dbReference>
<keyword evidence="3" id="KW-1185">Reference proteome</keyword>
<comment type="caution">
    <text evidence="2">The sequence shown here is derived from an EMBL/GenBank/DDBJ whole genome shotgun (WGS) entry which is preliminary data.</text>
</comment>
<gene>
    <name evidence="2" type="ORF">ORI27_13830</name>
</gene>
<dbReference type="Proteomes" id="UP001300745">
    <property type="component" value="Unassembled WGS sequence"/>
</dbReference>
<protein>
    <submittedName>
        <fullName evidence="2">Uncharacterized protein</fullName>
    </submittedName>
</protein>
<accession>A0ABT3SE51</accession>
<name>A0ABT3SE51_9MYCO</name>
<proteinExistence type="predicted"/>
<dbReference type="EMBL" id="JAPJDO010000010">
    <property type="protein sequence ID" value="MCX2937784.1"/>
    <property type="molecule type" value="Genomic_DNA"/>
</dbReference>
<feature type="region of interest" description="Disordered" evidence="1">
    <location>
        <begin position="83"/>
        <end position="120"/>
    </location>
</feature>
<evidence type="ECO:0000313" key="2">
    <source>
        <dbReference type="EMBL" id="MCX2937784.1"/>
    </source>
</evidence>
<sequence length="120" mass="13037">MSDNNNPVDEGLEFASVLIRHRNGIEHDDATRRLREAVAAAIKTRKPAKVTVAMEIKPVSNVSNAVKITTTVGDKIPEEIESSMWFTDDDGGLHRADPSQRPLWEDPASTDGKSAAAGKD</sequence>
<evidence type="ECO:0000256" key="1">
    <source>
        <dbReference type="SAM" id="MobiDB-lite"/>
    </source>
</evidence>
<reference evidence="2 3" key="1">
    <citation type="submission" date="2022-11" db="EMBL/GenBank/DDBJ databases">
        <title>Mycobacterium sp. nov.</title>
        <authorList>
            <person name="Papic B."/>
            <person name="Spicic S."/>
            <person name="Duvnjak S."/>
        </authorList>
    </citation>
    <scope>NUCLEOTIDE SEQUENCE [LARGE SCALE GENOMIC DNA]</scope>
    <source>
        <strain evidence="2 3">CVI_P4</strain>
    </source>
</reference>
<organism evidence="2 3">
    <name type="scientific">Mycobacterium pinniadriaticum</name>
    <dbReference type="NCBI Taxonomy" id="2994102"/>
    <lineage>
        <taxon>Bacteria</taxon>
        <taxon>Bacillati</taxon>
        <taxon>Actinomycetota</taxon>
        <taxon>Actinomycetes</taxon>
        <taxon>Mycobacteriales</taxon>
        <taxon>Mycobacteriaceae</taxon>
        <taxon>Mycobacterium</taxon>
    </lineage>
</organism>
<evidence type="ECO:0000313" key="3">
    <source>
        <dbReference type="Proteomes" id="UP001300745"/>
    </source>
</evidence>